<evidence type="ECO:0000256" key="5">
    <source>
        <dbReference type="ARBA" id="ARBA00022759"/>
    </source>
</evidence>
<keyword evidence="3" id="KW-0540">Nuclease</keyword>
<sequence>RQLNRSYRGRDETTDVLSFALRENRQDAAETPFISPPDGAAHLGEVLLSYPQAAIQAKEHKHPLERELALLVIHGVLHLLGHRDEDEADEARMRAEEKRVLGELTDERLL</sequence>
<dbReference type="SUPFAM" id="SSF55486">
    <property type="entry name" value="Metalloproteases ('zincins'), catalytic domain"/>
    <property type="match status" value="1"/>
</dbReference>
<protein>
    <recommendedName>
        <fullName evidence="9">rRNA maturation RNase YbeY</fullName>
    </recommendedName>
</protein>
<dbReference type="GO" id="GO:0046872">
    <property type="term" value="F:metal ion binding"/>
    <property type="evidence" value="ECO:0007669"/>
    <property type="project" value="UniProtKB-KW"/>
</dbReference>
<dbReference type="InterPro" id="IPR023091">
    <property type="entry name" value="MetalPrtase_cat_dom_sf_prd"/>
</dbReference>
<proteinExistence type="inferred from homology"/>
<dbReference type="GO" id="GO:0004519">
    <property type="term" value="F:endonuclease activity"/>
    <property type="evidence" value="ECO:0007669"/>
    <property type="project" value="UniProtKB-KW"/>
</dbReference>
<evidence type="ECO:0000256" key="2">
    <source>
        <dbReference type="ARBA" id="ARBA00010875"/>
    </source>
</evidence>
<dbReference type="NCBIfam" id="TIGR00043">
    <property type="entry name" value="rRNA maturation RNase YbeY"/>
    <property type="match status" value="1"/>
</dbReference>
<accession>X1PDZ6</accession>
<evidence type="ECO:0000256" key="1">
    <source>
        <dbReference type="ARBA" id="ARBA00001947"/>
    </source>
</evidence>
<evidence type="ECO:0000256" key="7">
    <source>
        <dbReference type="ARBA" id="ARBA00022833"/>
    </source>
</evidence>
<keyword evidence="6" id="KW-0378">Hydrolase</keyword>
<dbReference type="AlphaFoldDB" id="X1PDZ6"/>
<name>X1PDZ6_9ZZZZ</name>
<dbReference type="InterPro" id="IPR020549">
    <property type="entry name" value="YbeY_CS"/>
</dbReference>
<dbReference type="Pfam" id="PF02130">
    <property type="entry name" value="YbeY"/>
    <property type="match status" value="1"/>
</dbReference>
<dbReference type="Gene3D" id="3.40.390.30">
    <property type="entry name" value="Metalloproteases ('zincins'), catalytic domain"/>
    <property type="match status" value="1"/>
</dbReference>
<comment type="cofactor">
    <cofactor evidence="1">
        <name>Zn(2+)</name>
        <dbReference type="ChEBI" id="CHEBI:29105"/>
    </cofactor>
</comment>
<evidence type="ECO:0000256" key="6">
    <source>
        <dbReference type="ARBA" id="ARBA00022801"/>
    </source>
</evidence>
<comment type="caution">
    <text evidence="8">The sequence shown here is derived from an EMBL/GenBank/DDBJ whole genome shotgun (WGS) entry which is preliminary data.</text>
</comment>
<dbReference type="GO" id="GO:0004222">
    <property type="term" value="F:metalloendopeptidase activity"/>
    <property type="evidence" value="ECO:0007669"/>
    <property type="project" value="InterPro"/>
</dbReference>
<organism evidence="8">
    <name type="scientific">marine sediment metagenome</name>
    <dbReference type="NCBI Taxonomy" id="412755"/>
    <lineage>
        <taxon>unclassified sequences</taxon>
        <taxon>metagenomes</taxon>
        <taxon>ecological metagenomes</taxon>
    </lineage>
</organism>
<evidence type="ECO:0000256" key="3">
    <source>
        <dbReference type="ARBA" id="ARBA00022722"/>
    </source>
</evidence>
<reference evidence="8" key="1">
    <citation type="journal article" date="2014" name="Front. Microbiol.">
        <title>High frequency of phylogenetically diverse reductive dehalogenase-homologous genes in deep subseafloor sedimentary metagenomes.</title>
        <authorList>
            <person name="Kawai M."/>
            <person name="Futagami T."/>
            <person name="Toyoda A."/>
            <person name="Takaki Y."/>
            <person name="Nishi S."/>
            <person name="Hori S."/>
            <person name="Arai W."/>
            <person name="Tsubouchi T."/>
            <person name="Morono Y."/>
            <person name="Uchiyama I."/>
            <person name="Ito T."/>
            <person name="Fujiyama A."/>
            <person name="Inagaki F."/>
            <person name="Takami H."/>
        </authorList>
    </citation>
    <scope>NUCLEOTIDE SEQUENCE</scope>
    <source>
        <strain evidence="8">Expedition CK06-06</strain>
    </source>
</reference>
<keyword evidence="4" id="KW-0479">Metal-binding</keyword>
<keyword evidence="7" id="KW-0862">Zinc</keyword>
<dbReference type="PANTHER" id="PTHR46986">
    <property type="entry name" value="ENDORIBONUCLEASE YBEY, CHLOROPLASTIC"/>
    <property type="match status" value="1"/>
</dbReference>
<dbReference type="GO" id="GO:0006364">
    <property type="term" value="P:rRNA processing"/>
    <property type="evidence" value="ECO:0007669"/>
    <property type="project" value="InterPro"/>
</dbReference>
<feature type="non-terminal residue" evidence="8">
    <location>
        <position position="1"/>
    </location>
</feature>
<evidence type="ECO:0008006" key="9">
    <source>
        <dbReference type="Google" id="ProtNLM"/>
    </source>
</evidence>
<dbReference type="InterPro" id="IPR002036">
    <property type="entry name" value="YbeY"/>
</dbReference>
<evidence type="ECO:0000256" key="4">
    <source>
        <dbReference type="ARBA" id="ARBA00022723"/>
    </source>
</evidence>
<dbReference type="PANTHER" id="PTHR46986:SF1">
    <property type="entry name" value="ENDORIBONUCLEASE YBEY, CHLOROPLASTIC"/>
    <property type="match status" value="1"/>
</dbReference>
<comment type="similarity">
    <text evidence="2">Belongs to the endoribonuclease YbeY family.</text>
</comment>
<evidence type="ECO:0000313" key="8">
    <source>
        <dbReference type="EMBL" id="GAI54053.1"/>
    </source>
</evidence>
<keyword evidence="5" id="KW-0255">Endonuclease</keyword>
<gene>
    <name evidence="8" type="ORF">S06H3_63110</name>
</gene>
<dbReference type="EMBL" id="BARV01041792">
    <property type="protein sequence ID" value="GAI54053.1"/>
    <property type="molecule type" value="Genomic_DNA"/>
</dbReference>
<dbReference type="PROSITE" id="PS01306">
    <property type="entry name" value="UPF0054"/>
    <property type="match status" value="1"/>
</dbReference>